<dbReference type="OMA" id="EASIAYC"/>
<reference evidence="2 3" key="1">
    <citation type="journal article" date="2018" name="Cell">
        <title>The Chara Genome: Secondary Complexity and Implications for Plant Terrestrialization.</title>
        <authorList>
            <person name="Nishiyama T."/>
            <person name="Sakayama H."/>
            <person name="Vries J.D."/>
            <person name="Buschmann H."/>
            <person name="Saint-Marcoux D."/>
            <person name="Ullrich K.K."/>
            <person name="Haas F.B."/>
            <person name="Vanderstraeten L."/>
            <person name="Becker D."/>
            <person name="Lang D."/>
            <person name="Vosolsobe S."/>
            <person name="Rombauts S."/>
            <person name="Wilhelmsson P.K.I."/>
            <person name="Janitza P."/>
            <person name="Kern R."/>
            <person name="Heyl A."/>
            <person name="Rumpler F."/>
            <person name="Villalobos L.I.A.C."/>
            <person name="Clay J.M."/>
            <person name="Skokan R."/>
            <person name="Toyoda A."/>
            <person name="Suzuki Y."/>
            <person name="Kagoshima H."/>
            <person name="Schijlen E."/>
            <person name="Tajeshwar N."/>
            <person name="Catarino B."/>
            <person name="Hetherington A.J."/>
            <person name="Saltykova A."/>
            <person name="Bonnot C."/>
            <person name="Breuninger H."/>
            <person name="Symeonidi A."/>
            <person name="Radhakrishnan G.V."/>
            <person name="Van Nieuwerburgh F."/>
            <person name="Deforce D."/>
            <person name="Chang C."/>
            <person name="Karol K.G."/>
            <person name="Hedrich R."/>
            <person name="Ulvskov P."/>
            <person name="Glockner G."/>
            <person name="Delwiche C.F."/>
            <person name="Petrasek J."/>
            <person name="Van de Peer Y."/>
            <person name="Friml J."/>
            <person name="Beilby M."/>
            <person name="Dolan L."/>
            <person name="Kohara Y."/>
            <person name="Sugano S."/>
            <person name="Fujiyama A."/>
            <person name="Delaux P.-M."/>
            <person name="Quint M."/>
            <person name="TheiBen G."/>
            <person name="Hagemann M."/>
            <person name="Harholt J."/>
            <person name="Dunand C."/>
            <person name="Zachgo S."/>
            <person name="Langdale J."/>
            <person name="Maumus F."/>
            <person name="Straeten D.V.D."/>
            <person name="Gould S.B."/>
            <person name="Rensing S.A."/>
        </authorList>
    </citation>
    <scope>NUCLEOTIDE SEQUENCE [LARGE SCALE GENOMIC DNA]</scope>
    <source>
        <strain evidence="2 3">S276</strain>
    </source>
</reference>
<feature type="compositionally biased region" description="Low complexity" evidence="1">
    <location>
        <begin position="189"/>
        <end position="198"/>
    </location>
</feature>
<feature type="compositionally biased region" description="Gly residues" evidence="1">
    <location>
        <begin position="313"/>
        <end position="330"/>
    </location>
</feature>
<feature type="compositionally biased region" description="Gly residues" evidence="1">
    <location>
        <begin position="340"/>
        <end position="353"/>
    </location>
</feature>
<feature type="compositionally biased region" description="Low complexity" evidence="1">
    <location>
        <begin position="168"/>
        <end position="181"/>
    </location>
</feature>
<evidence type="ECO:0000256" key="1">
    <source>
        <dbReference type="SAM" id="MobiDB-lite"/>
    </source>
</evidence>
<dbReference type="Gramene" id="GBG85656">
    <property type="protein sequence ID" value="GBG85656"/>
    <property type="gene ID" value="CBR_g40387"/>
</dbReference>
<feature type="compositionally biased region" description="Polar residues" evidence="1">
    <location>
        <begin position="30"/>
        <end position="45"/>
    </location>
</feature>
<feature type="region of interest" description="Disordered" evidence="1">
    <location>
        <begin position="521"/>
        <end position="615"/>
    </location>
</feature>
<keyword evidence="3" id="KW-1185">Reference proteome</keyword>
<sequence>MSTKKSSSSPRKRAATPVKSSVDPSRGSPIPSSNLRPTQGSTPSKKGQAGRKQAALEEERLNQEREERDECIRGILQLVIERAEREVDWKSIQPKIIPFAVQRAWKEVMTVMRICFVPRTRDWMEERTVLDNWGTEDVEPPTCAIDTWATEVIPVKKRRRNTGEETEGPTTATQQQPAAGGMRRRRGSISRGRVSIESLPPEQVKSLSEESVSHPRLSPKSPLSDEERSEEEKLREEVKARRAKEGIKNLKGELDEDEAKRLANLHRVLRGQDYSYGYKGEVVLMSKWQPEKLPPYAVDLKIRLKDAEPAVGAGSGNKGGGGGGGGGGGLAAETTTTAAAGGGGGGRGEGGGEAITKRRTGDAASAVEKPAAMTARGRKESGLPQREREGIQVEEEKGGGGGGGGGTGVAMSVEALLASMKLATGVTVRAGNYFKSGGRASGEGGGGPSYAGGFSDFAGVPFRTRAAVVGGGGGGGGRGGGDGLLSPVEVVPRLAGDETRSVGRIPLGVFPPSTLVNVRARQVGGGGGGGGGVLSRPSPRKGDGKGTKLKKTGLMAETRDTKPKGGLPINPPREGRAKNRADMAKLQKARTPTSRSPTKSLDPPPSLPHRVSSYQRHRAVGNVSRLPRHRPHVQAPSVEAIAEASRHHLLHQQERSTHQSPVRRPAKTLLPFGVIKGLNR</sequence>
<feature type="compositionally biased region" description="Basic and acidic residues" evidence="1">
    <location>
        <begin position="54"/>
        <end position="67"/>
    </location>
</feature>
<dbReference type="EMBL" id="BFEA01000528">
    <property type="protein sequence ID" value="GBG85656.1"/>
    <property type="molecule type" value="Genomic_DNA"/>
</dbReference>
<feature type="compositionally biased region" description="Basic and acidic residues" evidence="1">
    <location>
        <begin position="223"/>
        <end position="241"/>
    </location>
</feature>
<feature type="compositionally biased region" description="Basic and acidic residues" evidence="1">
    <location>
        <begin position="573"/>
        <end position="585"/>
    </location>
</feature>
<feature type="compositionally biased region" description="Gly residues" evidence="1">
    <location>
        <begin position="523"/>
        <end position="533"/>
    </location>
</feature>
<comment type="caution">
    <text evidence="2">The sequence shown here is derived from an EMBL/GenBank/DDBJ whole genome shotgun (WGS) entry which is preliminary data.</text>
</comment>
<feature type="region of interest" description="Disordered" evidence="1">
    <location>
        <begin position="310"/>
        <end position="406"/>
    </location>
</feature>
<evidence type="ECO:0000313" key="3">
    <source>
        <dbReference type="Proteomes" id="UP000265515"/>
    </source>
</evidence>
<feature type="region of interest" description="Disordered" evidence="1">
    <location>
        <begin position="154"/>
        <end position="241"/>
    </location>
</feature>
<accession>A0A388LTL3</accession>
<feature type="region of interest" description="Disordered" evidence="1">
    <location>
        <begin position="1"/>
        <end position="67"/>
    </location>
</feature>
<dbReference type="STRING" id="69332.A0A388LTL3"/>
<dbReference type="Proteomes" id="UP000265515">
    <property type="component" value="Unassembled WGS sequence"/>
</dbReference>
<gene>
    <name evidence="2" type="ORF">CBR_g40387</name>
</gene>
<feature type="compositionally biased region" description="Basic and acidic residues" evidence="1">
    <location>
        <begin position="377"/>
        <end position="398"/>
    </location>
</feature>
<organism evidence="2 3">
    <name type="scientific">Chara braunii</name>
    <name type="common">Braun's stonewort</name>
    <dbReference type="NCBI Taxonomy" id="69332"/>
    <lineage>
        <taxon>Eukaryota</taxon>
        <taxon>Viridiplantae</taxon>
        <taxon>Streptophyta</taxon>
        <taxon>Charophyceae</taxon>
        <taxon>Charales</taxon>
        <taxon>Characeae</taxon>
        <taxon>Chara</taxon>
    </lineage>
</organism>
<proteinExistence type="predicted"/>
<feature type="compositionally biased region" description="Polar residues" evidence="1">
    <location>
        <begin position="590"/>
        <end position="599"/>
    </location>
</feature>
<dbReference type="AlphaFoldDB" id="A0A388LTL3"/>
<protein>
    <submittedName>
        <fullName evidence="2">Uncharacterized protein</fullName>
    </submittedName>
</protein>
<evidence type="ECO:0000313" key="2">
    <source>
        <dbReference type="EMBL" id="GBG85656.1"/>
    </source>
</evidence>
<name>A0A388LTL3_CHABU</name>